<dbReference type="AlphaFoldDB" id="A0A927R519"/>
<evidence type="ECO:0000259" key="6">
    <source>
        <dbReference type="PROSITE" id="PS50110"/>
    </source>
</evidence>
<dbReference type="SUPFAM" id="SSF46894">
    <property type="entry name" value="C-terminal effector domain of the bipartite response regulators"/>
    <property type="match status" value="1"/>
</dbReference>
<evidence type="ECO:0000256" key="3">
    <source>
        <dbReference type="ARBA" id="ARBA00023163"/>
    </source>
</evidence>
<dbReference type="PANTHER" id="PTHR43214:SF41">
    <property type="entry name" value="NITRATE_NITRITE RESPONSE REGULATOR PROTEIN NARP"/>
    <property type="match status" value="1"/>
</dbReference>
<sequence>MAAAGITVGVVEDHPLYRAAVVGLLDAAPDFALCTAAGSVAEFATTRRCPNCVVLLDMELPGVRGAAAVRAVTGLGHRVLVLSAQAGRPEVRGAMAAGAAGYLSKRADGDEILRGLRQVAAGHRYASATLASVLTDDCVGRTAQPELSDREIDVLSWLAAGERDEDIARTLKISVRTVRSYLDRIRDKTGLRRRSALTRYAIEHGVADFSTTGGRLSA</sequence>
<dbReference type="SUPFAM" id="SSF52172">
    <property type="entry name" value="CheY-like"/>
    <property type="match status" value="1"/>
</dbReference>
<dbReference type="EMBL" id="JADBEB010000001">
    <property type="protein sequence ID" value="MBE1485521.1"/>
    <property type="molecule type" value="Genomic_DNA"/>
</dbReference>
<dbReference type="InterPro" id="IPR016032">
    <property type="entry name" value="Sig_transdc_resp-reg_C-effctor"/>
</dbReference>
<dbReference type="Pfam" id="PF00196">
    <property type="entry name" value="GerE"/>
    <property type="match status" value="1"/>
</dbReference>
<dbReference type="Gene3D" id="3.40.50.2300">
    <property type="match status" value="1"/>
</dbReference>
<dbReference type="PANTHER" id="PTHR43214">
    <property type="entry name" value="TWO-COMPONENT RESPONSE REGULATOR"/>
    <property type="match status" value="1"/>
</dbReference>
<protein>
    <submittedName>
        <fullName evidence="7">DNA-binding NarL/FixJ family response regulator</fullName>
    </submittedName>
</protein>
<dbReference type="CDD" id="cd06170">
    <property type="entry name" value="LuxR_C_like"/>
    <property type="match status" value="1"/>
</dbReference>
<proteinExistence type="predicted"/>
<dbReference type="InterPro" id="IPR039420">
    <property type="entry name" value="WalR-like"/>
</dbReference>
<evidence type="ECO:0000313" key="8">
    <source>
        <dbReference type="Proteomes" id="UP000649753"/>
    </source>
</evidence>
<accession>A0A927R519</accession>
<dbReference type="PROSITE" id="PS50043">
    <property type="entry name" value="HTH_LUXR_2"/>
    <property type="match status" value="1"/>
</dbReference>
<dbReference type="GO" id="GO:0000160">
    <property type="term" value="P:phosphorelay signal transduction system"/>
    <property type="evidence" value="ECO:0007669"/>
    <property type="project" value="InterPro"/>
</dbReference>
<keyword evidence="8" id="KW-1185">Reference proteome</keyword>
<evidence type="ECO:0000256" key="4">
    <source>
        <dbReference type="PROSITE-ProRule" id="PRU00169"/>
    </source>
</evidence>
<keyword evidence="1" id="KW-0805">Transcription regulation</keyword>
<keyword evidence="3" id="KW-0804">Transcription</keyword>
<dbReference type="SMART" id="SM00421">
    <property type="entry name" value="HTH_LUXR"/>
    <property type="match status" value="1"/>
</dbReference>
<dbReference type="RefSeq" id="WP_318783038.1">
    <property type="nucleotide sequence ID" value="NZ_JADBEB010000001.1"/>
</dbReference>
<feature type="domain" description="Response regulatory" evidence="6">
    <location>
        <begin position="7"/>
        <end position="120"/>
    </location>
</feature>
<dbReference type="InterPro" id="IPR001789">
    <property type="entry name" value="Sig_transdc_resp-reg_receiver"/>
</dbReference>
<organism evidence="7 8">
    <name type="scientific">Plantactinospora soyae</name>
    <dbReference type="NCBI Taxonomy" id="1544732"/>
    <lineage>
        <taxon>Bacteria</taxon>
        <taxon>Bacillati</taxon>
        <taxon>Actinomycetota</taxon>
        <taxon>Actinomycetes</taxon>
        <taxon>Micromonosporales</taxon>
        <taxon>Micromonosporaceae</taxon>
        <taxon>Plantactinospora</taxon>
    </lineage>
</organism>
<dbReference type="GO" id="GO:0003677">
    <property type="term" value="F:DNA binding"/>
    <property type="evidence" value="ECO:0007669"/>
    <property type="project" value="UniProtKB-KW"/>
</dbReference>
<evidence type="ECO:0000313" key="7">
    <source>
        <dbReference type="EMBL" id="MBE1485521.1"/>
    </source>
</evidence>
<evidence type="ECO:0000256" key="2">
    <source>
        <dbReference type="ARBA" id="ARBA00023125"/>
    </source>
</evidence>
<evidence type="ECO:0000256" key="1">
    <source>
        <dbReference type="ARBA" id="ARBA00023015"/>
    </source>
</evidence>
<dbReference type="GO" id="GO:0006355">
    <property type="term" value="P:regulation of DNA-templated transcription"/>
    <property type="evidence" value="ECO:0007669"/>
    <property type="project" value="InterPro"/>
</dbReference>
<name>A0A927R519_9ACTN</name>
<feature type="domain" description="HTH luxR-type" evidence="5">
    <location>
        <begin position="140"/>
        <end position="205"/>
    </location>
</feature>
<dbReference type="InterPro" id="IPR011006">
    <property type="entry name" value="CheY-like_superfamily"/>
</dbReference>
<evidence type="ECO:0000259" key="5">
    <source>
        <dbReference type="PROSITE" id="PS50043"/>
    </source>
</evidence>
<comment type="caution">
    <text evidence="7">The sequence shown here is derived from an EMBL/GenBank/DDBJ whole genome shotgun (WGS) entry which is preliminary data.</text>
</comment>
<dbReference type="Proteomes" id="UP000649753">
    <property type="component" value="Unassembled WGS sequence"/>
</dbReference>
<keyword evidence="2 7" id="KW-0238">DNA-binding</keyword>
<keyword evidence="4" id="KW-0597">Phosphoprotein</keyword>
<dbReference type="Pfam" id="PF00072">
    <property type="entry name" value="Response_reg"/>
    <property type="match status" value="1"/>
</dbReference>
<reference evidence="7" key="1">
    <citation type="submission" date="2020-10" db="EMBL/GenBank/DDBJ databases">
        <title>Sequencing the genomes of 1000 actinobacteria strains.</title>
        <authorList>
            <person name="Klenk H.-P."/>
        </authorList>
    </citation>
    <scope>NUCLEOTIDE SEQUENCE</scope>
    <source>
        <strain evidence="7">DSM 46832</strain>
    </source>
</reference>
<dbReference type="SMART" id="SM00448">
    <property type="entry name" value="REC"/>
    <property type="match status" value="1"/>
</dbReference>
<dbReference type="InterPro" id="IPR000792">
    <property type="entry name" value="Tscrpt_reg_LuxR_C"/>
</dbReference>
<dbReference type="PRINTS" id="PR00038">
    <property type="entry name" value="HTHLUXR"/>
</dbReference>
<feature type="modified residue" description="4-aspartylphosphate" evidence="4">
    <location>
        <position position="57"/>
    </location>
</feature>
<gene>
    <name evidence="7" type="ORF">H4W31_001159</name>
</gene>
<dbReference type="PROSITE" id="PS50110">
    <property type="entry name" value="RESPONSE_REGULATORY"/>
    <property type="match status" value="1"/>
</dbReference>